<keyword evidence="5" id="KW-0378">Hydrolase</keyword>
<sequence length="415" mass="48605">MNIGYACISLTTNARTNRKLLLKNYSNDALRLIIKENLSDLMKILINNKKNKIFLYRISSDIIPLASHEINTFPWQEVFKDELLEIGTYIKENNMRVSMHPGQYTVINSPKEEVIKNSIAELEYHTDFLNALGVDYTNKIVLHIGGVYGDKTSAKERFISNFRSLSDSTKQRLVIENDEKNFSLEDVLDISYKIEVPVIYDNLHNYCYGSNNLTHKEIYKLVSKTWKCKDGNMKVHYSEQDKNKKKGSHSQTINLKLFLDYFNEVKEFNPDIMLEVKDKDISSIKIINALNELSGIPASKSLIYDEWAKYKYLIMAYNYDFYKECKNIIKNNSGIVELYNKIDSCTQNPLLDGNLVNTLEHIWGYFKTSATSQEKKHFFKLLSEKNLIKCKDYLYKLSYKYHEDYLLNSYFFKEL</sequence>
<proteinExistence type="predicted"/>
<reference evidence="8" key="1">
    <citation type="submission" date="2021-01" db="EMBL/GenBank/DDBJ databases">
        <title>Genome public.</title>
        <authorList>
            <person name="Liu C."/>
            <person name="Sun Q."/>
        </authorList>
    </citation>
    <scope>NUCLEOTIDE SEQUENCE</scope>
    <source>
        <strain evidence="8">YIM B02565</strain>
    </source>
</reference>
<dbReference type="SUPFAM" id="SSF51658">
    <property type="entry name" value="Xylose isomerase-like"/>
    <property type="match status" value="1"/>
</dbReference>
<evidence type="ECO:0000256" key="4">
    <source>
        <dbReference type="ARBA" id="ARBA00022769"/>
    </source>
</evidence>
<evidence type="ECO:0000313" key="8">
    <source>
        <dbReference type="EMBL" id="MBL4932519.1"/>
    </source>
</evidence>
<dbReference type="InterPro" id="IPR013560">
    <property type="entry name" value="DUF1722"/>
</dbReference>
<dbReference type="GO" id="GO:0009411">
    <property type="term" value="P:response to UV"/>
    <property type="evidence" value="ECO:0007669"/>
    <property type="project" value="InterPro"/>
</dbReference>
<dbReference type="Gene3D" id="3.20.20.150">
    <property type="entry name" value="Divalent-metal-dependent TIM barrel enzymes"/>
    <property type="match status" value="1"/>
</dbReference>
<gene>
    <name evidence="8" type="primary">uvsE</name>
    <name evidence="8" type="ORF">JK634_11920</name>
</gene>
<dbReference type="GO" id="GO:0016787">
    <property type="term" value="F:hydrolase activity"/>
    <property type="evidence" value="ECO:0007669"/>
    <property type="project" value="UniProtKB-KW"/>
</dbReference>
<name>A0A937K521_9CLOT</name>
<keyword evidence="9" id="KW-1185">Reference proteome</keyword>
<evidence type="ECO:0000256" key="2">
    <source>
        <dbReference type="ARBA" id="ARBA00022759"/>
    </source>
</evidence>
<dbReference type="Pfam" id="PF03851">
    <property type="entry name" value="UvdE"/>
    <property type="match status" value="1"/>
</dbReference>
<comment type="caution">
    <text evidence="8">The sequence shown here is derived from an EMBL/GenBank/DDBJ whole genome shotgun (WGS) entry which is preliminary data.</text>
</comment>
<feature type="domain" description="DUF1722" evidence="7">
    <location>
        <begin position="311"/>
        <end position="413"/>
    </location>
</feature>
<organism evidence="8 9">
    <name type="scientific">Clostridium paridis</name>
    <dbReference type="NCBI Taxonomy" id="2803863"/>
    <lineage>
        <taxon>Bacteria</taxon>
        <taxon>Bacillati</taxon>
        <taxon>Bacillota</taxon>
        <taxon>Clostridia</taxon>
        <taxon>Eubacteriales</taxon>
        <taxon>Clostridiaceae</taxon>
        <taxon>Clostridium</taxon>
    </lineage>
</organism>
<evidence type="ECO:0000256" key="1">
    <source>
        <dbReference type="ARBA" id="ARBA00022722"/>
    </source>
</evidence>
<dbReference type="RefSeq" id="WP_202767870.1">
    <property type="nucleotide sequence ID" value="NZ_JAESWA010000022.1"/>
</dbReference>
<keyword evidence="1" id="KW-0540">Nuclease</keyword>
<dbReference type="Pfam" id="PF08349">
    <property type="entry name" value="DUF1722"/>
    <property type="match status" value="1"/>
</dbReference>
<evidence type="ECO:0000256" key="3">
    <source>
        <dbReference type="ARBA" id="ARBA00022763"/>
    </source>
</evidence>
<dbReference type="AlphaFoldDB" id="A0A937K521"/>
<keyword evidence="4" id="KW-0228">DNA excision</keyword>
<dbReference type="InterPro" id="IPR004601">
    <property type="entry name" value="UvdE"/>
</dbReference>
<dbReference type="PANTHER" id="PTHR31290:SF5">
    <property type="entry name" value="UV-DAMAGE ENDONUCLEASE"/>
    <property type="match status" value="1"/>
</dbReference>
<dbReference type="PANTHER" id="PTHR31290">
    <property type="entry name" value="UV-DAMAGE ENDONUCLEASE"/>
    <property type="match status" value="1"/>
</dbReference>
<protein>
    <submittedName>
        <fullName evidence="8">UV DNA damage repair endonuclease UvsE</fullName>
    </submittedName>
</protein>
<dbReference type="GO" id="GO:0006289">
    <property type="term" value="P:nucleotide-excision repair"/>
    <property type="evidence" value="ECO:0007669"/>
    <property type="project" value="InterPro"/>
</dbReference>
<keyword evidence="2 8" id="KW-0255">Endonuclease</keyword>
<evidence type="ECO:0000256" key="5">
    <source>
        <dbReference type="ARBA" id="ARBA00022801"/>
    </source>
</evidence>
<keyword evidence="3" id="KW-0227">DNA damage</keyword>
<dbReference type="InterPro" id="IPR036237">
    <property type="entry name" value="Xyl_isomerase-like_sf"/>
</dbReference>
<accession>A0A937K521</accession>
<evidence type="ECO:0000259" key="7">
    <source>
        <dbReference type="Pfam" id="PF08349"/>
    </source>
</evidence>
<keyword evidence="6" id="KW-0234">DNA repair</keyword>
<evidence type="ECO:0000256" key="6">
    <source>
        <dbReference type="ARBA" id="ARBA00023204"/>
    </source>
</evidence>
<evidence type="ECO:0000313" key="9">
    <source>
        <dbReference type="Proteomes" id="UP000623681"/>
    </source>
</evidence>
<dbReference type="EMBL" id="JAESWA010000022">
    <property type="protein sequence ID" value="MBL4932519.1"/>
    <property type="molecule type" value="Genomic_DNA"/>
</dbReference>
<dbReference type="Proteomes" id="UP000623681">
    <property type="component" value="Unassembled WGS sequence"/>
</dbReference>
<dbReference type="GO" id="GO:0004519">
    <property type="term" value="F:endonuclease activity"/>
    <property type="evidence" value="ECO:0007669"/>
    <property type="project" value="UniProtKB-KW"/>
</dbReference>
<dbReference type="NCBIfam" id="TIGR00629">
    <property type="entry name" value="uvde"/>
    <property type="match status" value="1"/>
</dbReference>